<dbReference type="Proteomes" id="UP000450000">
    <property type="component" value="Unassembled WGS sequence"/>
</dbReference>
<dbReference type="AlphaFoldDB" id="A0A6N7KS64"/>
<name>A0A6N7KS64_9ACTN</name>
<dbReference type="RefSeq" id="WP_153461098.1">
    <property type="nucleotide sequence ID" value="NZ_WBOF01000001.1"/>
</dbReference>
<evidence type="ECO:0000313" key="2">
    <source>
        <dbReference type="EMBL" id="MQS12834.1"/>
    </source>
</evidence>
<protein>
    <submittedName>
        <fullName evidence="2">Uncharacterized protein</fullName>
    </submittedName>
</protein>
<feature type="region of interest" description="Disordered" evidence="1">
    <location>
        <begin position="57"/>
        <end position="87"/>
    </location>
</feature>
<reference evidence="2 3" key="1">
    <citation type="submission" date="2019-09" db="EMBL/GenBank/DDBJ databases">
        <title>Genome Sequences of Streptomyces kaniharaensis ATCC 21070.</title>
        <authorList>
            <person name="Zhu W."/>
            <person name="De Crecy-Lagard V."/>
            <person name="Richards N.G."/>
        </authorList>
    </citation>
    <scope>NUCLEOTIDE SEQUENCE [LARGE SCALE GENOMIC DNA]</scope>
    <source>
        <strain evidence="2 3">SF-557</strain>
    </source>
</reference>
<organism evidence="2 3">
    <name type="scientific">Streptomyces kaniharaensis</name>
    <dbReference type="NCBI Taxonomy" id="212423"/>
    <lineage>
        <taxon>Bacteria</taxon>
        <taxon>Bacillati</taxon>
        <taxon>Actinomycetota</taxon>
        <taxon>Actinomycetes</taxon>
        <taxon>Kitasatosporales</taxon>
        <taxon>Streptomycetaceae</taxon>
        <taxon>Streptomyces</taxon>
    </lineage>
</organism>
<proteinExistence type="predicted"/>
<accession>A0A6N7KS64</accession>
<keyword evidence="3" id="KW-1185">Reference proteome</keyword>
<sequence length="87" mass="9320">MNPTLALAGVLLCGVVSGAIRAWRDVLVLRRLERLMTGCSARQRAEVARTIATSFHRPERPARPSIGLADAAPDPESGEGFGVRPRA</sequence>
<comment type="caution">
    <text evidence="2">The sequence shown here is derived from an EMBL/GenBank/DDBJ whole genome shotgun (WGS) entry which is preliminary data.</text>
</comment>
<dbReference type="EMBL" id="WBOF01000001">
    <property type="protein sequence ID" value="MQS12834.1"/>
    <property type="molecule type" value="Genomic_DNA"/>
</dbReference>
<gene>
    <name evidence="2" type="ORF">F7Q99_11150</name>
</gene>
<evidence type="ECO:0000313" key="3">
    <source>
        <dbReference type="Proteomes" id="UP000450000"/>
    </source>
</evidence>
<evidence type="ECO:0000256" key="1">
    <source>
        <dbReference type="SAM" id="MobiDB-lite"/>
    </source>
</evidence>